<gene>
    <name evidence="1" type="ORF">CQA69_05990</name>
</gene>
<comment type="caution">
    <text evidence="1">The sequence shown here is derived from an EMBL/GenBank/DDBJ whole genome shotgun (WGS) entry which is preliminary data.</text>
</comment>
<keyword evidence="2" id="KW-1185">Reference proteome</keyword>
<dbReference type="OrthoDB" id="5355483at2"/>
<evidence type="ECO:0000313" key="1">
    <source>
        <dbReference type="EMBL" id="TKX30605.1"/>
    </source>
</evidence>
<dbReference type="Proteomes" id="UP000308838">
    <property type="component" value="Unassembled WGS sequence"/>
</dbReference>
<name>A0A4U7BK66_9BACT</name>
<dbReference type="RefSeq" id="WP_137620886.1">
    <property type="nucleotide sequence ID" value="NZ_NXLZ01000009.1"/>
</dbReference>
<sequence length="632" mass="74990">MKHIINQCINNWQFDLAENFYNSWAKTDENGKKEYIDFLYNTAQIDKLLYFLKDIELIEYWDKNKFGDFLYFKDLLSRVDNEQYVQSFPQEIILSHSLLKKLSNLSLGAKEALDSFKKIRSFDNSLLNKFLCAKLIDYFCVLDLDKKVEFFIPTWYHDEIFSFATFLYSNLKTDNMKSYLKKYNNEVKNILRLYDCKKEKKIAICLYGVLRGNWQENLNYIIDTMAKPLKADCFLFSWDEYQQWCGLMGGIEWALRCFKASIGKEVPPEINYNADFARLLPRTYYKMQNEYSYKISKKDMSLLNKNFLKKIKLEKQENVFFEHQHCKLYYGMYKSFSVMREYEKENYLKYDYVIVIRSDVNPCAINYNDLVNLEIDEISDAVVWIGSGSGCIAGTRSAVKKYVQVYNDLDSIKSNKFYTDYANNHEVLYKYPLISGLNIVSQLVSHDIYYTKALAGIRIPNFDKELSEDCELLKGKINDEIINRIIAFFDLLKENYKYVDQGARVTNKLFRISAVARIKNQLSYKLGQAMVENSTSLFGYIKMPFILFYIKAKHTKEKEIYKKRLQEHPSSRLPILESYADYQEALKEKESLEYRLGQILMHSYKTWYKGGLFKLWFEINKLNKEFKSKKLI</sequence>
<proteinExistence type="predicted"/>
<organism evidence="1 2">
    <name type="scientific">Campylobacter estrildidarum</name>
    <dbReference type="NCBI Taxonomy" id="2510189"/>
    <lineage>
        <taxon>Bacteria</taxon>
        <taxon>Pseudomonadati</taxon>
        <taxon>Campylobacterota</taxon>
        <taxon>Epsilonproteobacteria</taxon>
        <taxon>Campylobacterales</taxon>
        <taxon>Campylobacteraceae</taxon>
        <taxon>Campylobacter</taxon>
    </lineage>
</organism>
<protein>
    <recommendedName>
        <fullName evidence="3">Capsular biosynthesis protein</fullName>
    </recommendedName>
</protein>
<evidence type="ECO:0000313" key="2">
    <source>
        <dbReference type="Proteomes" id="UP000308838"/>
    </source>
</evidence>
<dbReference type="AlphaFoldDB" id="A0A4U7BK66"/>
<accession>A0A4U7BK66</accession>
<evidence type="ECO:0008006" key="3">
    <source>
        <dbReference type="Google" id="ProtNLM"/>
    </source>
</evidence>
<dbReference type="EMBL" id="NXLZ01000009">
    <property type="protein sequence ID" value="TKX30605.1"/>
    <property type="molecule type" value="Genomic_DNA"/>
</dbReference>
<reference evidence="1 2" key="1">
    <citation type="submission" date="2018-05" db="EMBL/GenBank/DDBJ databases">
        <title>Novel Campyloabacter and Helicobacter Species and Strains.</title>
        <authorList>
            <person name="Mannion A.J."/>
            <person name="Shen Z."/>
            <person name="Fox J.G."/>
        </authorList>
    </citation>
    <scope>NUCLEOTIDE SEQUENCE [LARGE SCALE GENOMIC DNA]</scope>
    <source>
        <strain evidence="2">MIT17-664</strain>
    </source>
</reference>